<gene>
    <name evidence="2" type="ORF">BDA96_02G124500</name>
</gene>
<dbReference type="AlphaFoldDB" id="A0A921RP95"/>
<evidence type="ECO:0000313" key="2">
    <source>
        <dbReference type="EMBL" id="KAG0542670.1"/>
    </source>
</evidence>
<feature type="compositionally biased region" description="Polar residues" evidence="1">
    <location>
        <begin position="1"/>
        <end position="19"/>
    </location>
</feature>
<evidence type="ECO:0000256" key="1">
    <source>
        <dbReference type="SAM" id="MobiDB-lite"/>
    </source>
</evidence>
<accession>A0A921RP95</accession>
<feature type="region of interest" description="Disordered" evidence="1">
    <location>
        <begin position="1"/>
        <end position="28"/>
    </location>
</feature>
<sequence>MSMSSTTPHHIQNNGSGTQAVVDPEARLEARHPEAKLLCRFPFPRLKLERGRLRAHVLPHALLHLSPQTNM</sequence>
<comment type="caution">
    <text evidence="2">The sequence shown here is derived from an EMBL/GenBank/DDBJ whole genome shotgun (WGS) entry which is preliminary data.</text>
</comment>
<dbReference type="EMBL" id="CM027681">
    <property type="protein sequence ID" value="KAG0542670.1"/>
    <property type="molecule type" value="Genomic_DNA"/>
</dbReference>
<evidence type="ECO:0000313" key="3">
    <source>
        <dbReference type="Proteomes" id="UP000807115"/>
    </source>
</evidence>
<proteinExistence type="predicted"/>
<dbReference type="Proteomes" id="UP000807115">
    <property type="component" value="Chromosome 2"/>
</dbReference>
<reference evidence="2" key="2">
    <citation type="submission" date="2020-10" db="EMBL/GenBank/DDBJ databases">
        <authorList>
            <person name="Cooper E.A."/>
            <person name="Brenton Z.W."/>
            <person name="Flinn B.S."/>
            <person name="Jenkins J."/>
            <person name="Shu S."/>
            <person name="Flowers D."/>
            <person name="Luo F."/>
            <person name="Wang Y."/>
            <person name="Xia P."/>
            <person name="Barry K."/>
            <person name="Daum C."/>
            <person name="Lipzen A."/>
            <person name="Yoshinaga Y."/>
            <person name="Schmutz J."/>
            <person name="Saski C."/>
            <person name="Vermerris W."/>
            <person name="Kresovich S."/>
        </authorList>
    </citation>
    <scope>NUCLEOTIDE SEQUENCE</scope>
</reference>
<reference evidence="2" key="1">
    <citation type="journal article" date="2019" name="BMC Genomics">
        <title>A new reference genome for Sorghum bicolor reveals high levels of sequence similarity between sweet and grain genotypes: implications for the genetics of sugar metabolism.</title>
        <authorList>
            <person name="Cooper E.A."/>
            <person name="Brenton Z.W."/>
            <person name="Flinn B.S."/>
            <person name="Jenkins J."/>
            <person name="Shu S."/>
            <person name="Flowers D."/>
            <person name="Luo F."/>
            <person name="Wang Y."/>
            <person name="Xia P."/>
            <person name="Barry K."/>
            <person name="Daum C."/>
            <person name="Lipzen A."/>
            <person name="Yoshinaga Y."/>
            <person name="Schmutz J."/>
            <person name="Saski C."/>
            <person name="Vermerris W."/>
            <person name="Kresovich S."/>
        </authorList>
    </citation>
    <scope>NUCLEOTIDE SEQUENCE</scope>
</reference>
<organism evidence="2 3">
    <name type="scientific">Sorghum bicolor</name>
    <name type="common">Sorghum</name>
    <name type="synonym">Sorghum vulgare</name>
    <dbReference type="NCBI Taxonomy" id="4558"/>
    <lineage>
        <taxon>Eukaryota</taxon>
        <taxon>Viridiplantae</taxon>
        <taxon>Streptophyta</taxon>
        <taxon>Embryophyta</taxon>
        <taxon>Tracheophyta</taxon>
        <taxon>Spermatophyta</taxon>
        <taxon>Magnoliopsida</taxon>
        <taxon>Liliopsida</taxon>
        <taxon>Poales</taxon>
        <taxon>Poaceae</taxon>
        <taxon>PACMAD clade</taxon>
        <taxon>Panicoideae</taxon>
        <taxon>Andropogonodae</taxon>
        <taxon>Andropogoneae</taxon>
        <taxon>Sorghinae</taxon>
        <taxon>Sorghum</taxon>
    </lineage>
</organism>
<protein>
    <submittedName>
        <fullName evidence="2">Uncharacterized protein</fullName>
    </submittedName>
</protein>
<name>A0A921RP95_SORBI</name>